<evidence type="ECO:0000256" key="1">
    <source>
        <dbReference type="SAM" id="MobiDB-lite"/>
    </source>
</evidence>
<reference evidence="2 3" key="1">
    <citation type="submission" date="2019-10" db="EMBL/GenBank/DDBJ databases">
        <title>Florida's Freshwater Springs.</title>
        <authorList>
            <person name="Malki K."/>
            <person name="Breitbart M."/>
        </authorList>
    </citation>
    <scope>NUCLEOTIDE SEQUENCE [LARGE SCALE GENOMIC DNA]</scope>
    <source>
        <strain evidence="2">Ct0Vt4</strain>
    </source>
</reference>
<dbReference type="Proteomes" id="UP000503488">
    <property type="component" value="Segment"/>
</dbReference>
<feature type="region of interest" description="Disordered" evidence="1">
    <location>
        <begin position="44"/>
        <end position="80"/>
    </location>
</feature>
<proteinExistence type="predicted"/>
<evidence type="ECO:0000313" key="3">
    <source>
        <dbReference type="Proteomes" id="UP000503488"/>
    </source>
</evidence>
<feature type="compositionally biased region" description="Basic residues" evidence="1">
    <location>
        <begin position="62"/>
        <end position="80"/>
    </location>
</feature>
<keyword evidence="3" id="KW-1185">Reference proteome</keyword>
<organism evidence="2 3">
    <name type="scientific">CRESS virus sp. ct0Vt4</name>
    <dbReference type="NCBI Taxonomy" id="2656673"/>
    <lineage>
        <taxon>Viruses</taxon>
        <taxon>Monodnaviria</taxon>
        <taxon>Shotokuvirae</taxon>
        <taxon>Cressdnaviricota</taxon>
        <taxon>Arfiviricetes</taxon>
        <taxon>Saturnivirales</taxon>
        <taxon>Kanorauviridae</taxon>
        <taxon>Sagusvirus</taxon>
        <taxon>Sagusvirus jaringis</taxon>
    </lineage>
</organism>
<protein>
    <submittedName>
        <fullName evidence="2">Putative capsid protein</fullName>
    </submittedName>
</protein>
<evidence type="ECO:0000313" key="2">
    <source>
        <dbReference type="EMBL" id="QGH73615.1"/>
    </source>
</evidence>
<name>A0A5Q2WB21_9VIRU</name>
<accession>A0A5Q2WB21</accession>
<sequence>MNEYISYYHPGWKWKMARKALNKIYEVGTAYDVHRRVLKRGNDLNSFVPEMPPTKRQNNSIKRSKKPYSPKIGSKKKPKMTWWRMRKVPKTARKAGGQKFTPVHSTGYMGHFGKAKREKNKHRATFEKYGVIDKRESTGITTAKDVVYIGTGTPLKKVVVNAIRAVFKTLIRKTGRNFTNWESQADMASTLLTINYALVDAQTTNQITSALFSAGVTWLSMVDNLINAMEAALTEANVVQGIQFLRMQLFYRNGSVDSLLAQVDLNNVQITIEEKREFRVKNVTLTSDASDGDLTTNVESQPLVGRKYRTSKWANGFELKKNYTNTGFGTLNADAINGVISYDSSLLYGADGQANPYRSILPGFAFGTKKSGVVRIQPGELKYDVSRFKCKLNFNTLFEKVGKNMETASWSHFRHFGSASMLAFEREVEIGIPGTGIRLAWQHDYEIMVKATPFTPKCLPVVFAGRPTPPP</sequence>
<dbReference type="EMBL" id="MN582110">
    <property type="protein sequence ID" value="QGH73615.1"/>
    <property type="molecule type" value="Genomic_DNA"/>
</dbReference>